<accession>A0A2W4QUX6</accession>
<evidence type="ECO:0000313" key="3">
    <source>
        <dbReference type="Proteomes" id="UP000249396"/>
    </source>
</evidence>
<feature type="domain" description="Trypsin-co-occurring" evidence="1">
    <location>
        <begin position="9"/>
        <end position="114"/>
    </location>
</feature>
<evidence type="ECO:0000313" key="2">
    <source>
        <dbReference type="EMBL" id="PZN74866.1"/>
    </source>
</evidence>
<dbReference type="NCBIfam" id="NF041216">
    <property type="entry name" value="CU044_2847_fam"/>
    <property type="match status" value="1"/>
</dbReference>
<dbReference type="Proteomes" id="UP000249396">
    <property type="component" value="Unassembled WGS sequence"/>
</dbReference>
<proteinExistence type="predicted"/>
<reference evidence="2 3" key="1">
    <citation type="journal article" date="2018" name="Aquat. Microb. Ecol.">
        <title>Gammaproteobacterial methanotrophs dominate.</title>
        <authorList>
            <person name="Rissanen A.J."/>
            <person name="Saarenheimo J."/>
            <person name="Tiirola M."/>
            <person name="Peura S."/>
            <person name="Aalto S.L."/>
            <person name="Karvinen A."/>
            <person name="Nykanen H."/>
        </authorList>
    </citation>
    <scope>NUCLEOTIDE SEQUENCE [LARGE SCALE GENOMIC DNA]</scope>
    <source>
        <strain evidence="2">AMbin10</strain>
    </source>
</reference>
<organism evidence="2 3">
    <name type="scientific">Candidatus Methylumidiphilus alinenensis</name>
    <dbReference type="NCBI Taxonomy" id="2202197"/>
    <lineage>
        <taxon>Bacteria</taxon>
        <taxon>Pseudomonadati</taxon>
        <taxon>Pseudomonadota</taxon>
        <taxon>Gammaproteobacteria</taxon>
        <taxon>Methylococcales</taxon>
        <taxon>Candidatus Methylumidiphilus</taxon>
    </lineage>
</organism>
<sequence>MAKVVPVHIQGGKTLLMEVDENVQMPDVATQHGHEGDGLQAKGWQDTATNKLLDLTEILEAVAAMVPNAFRHAAGANVDKVTLSFGIKLGGEAGIPYLTKGTAESSIGIQVECSFPKET</sequence>
<dbReference type="EMBL" id="QJPH01000410">
    <property type="protein sequence ID" value="PZN74866.1"/>
    <property type="molecule type" value="Genomic_DNA"/>
</dbReference>
<protein>
    <recommendedName>
        <fullName evidence="1">Trypsin-co-occurring domain-containing protein</fullName>
    </recommendedName>
</protein>
<dbReference type="AlphaFoldDB" id="A0A2W4QUX6"/>
<gene>
    <name evidence="2" type="ORF">DM484_20180</name>
</gene>
<name>A0A2W4QUX6_9GAMM</name>
<dbReference type="Pfam" id="PF19493">
    <property type="entry name" value="Trypco1"/>
    <property type="match status" value="1"/>
</dbReference>
<dbReference type="InterPro" id="IPR045794">
    <property type="entry name" value="Trypco1"/>
</dbReference>
<comment type="caution">
    <text evidence="2">The sequence shown here is derived from an EMBL/GenBank/DDBJ whole genome shotgun (WGS) entry which is preliminary data.</text>
</comment>
<evidence type="ECO:0000259" key="1">
    <source>
        <dbReference type="Pfam" id="PF19493"/>
    </source>
</evidence>